<dbReference type="AlphaFoldDB" id="A0A0C4DL59"/>
<reference evidence="7" key="2">
    <citation type="submission" date="2010-05" db="EMBL/GenBank/DDBJ databases">
        <title>The genome sequence of Magnaporthe poae strain ATCC 64411.</title>
        <authorList>
            <person name="Ma L.-J."/>
            <person name="Dead R."/>
            <person name="Young S."/>
            <person name="Zeng Q."/>
            <person name="Koehrsen M."/>
            <person name="Alvarado L."/>
            <person name="Berlin A."/>
            <person name="Chapman S.B."/>
            <person name="Chen Z."/>
            <person name="Freedman E."/>
            <person name="Gellesch M."/>
            <person name="Goldberg J."/>
            <person name="Griggs A."/>
            <person name="Gujja S."/>
            <person name="Heilman E.R."/>
            <person name="Heiman D."/>
            <person name="Hepburn T."/>
            <person name="Howarth C."/>
            <person name="Jen D."/>
            <person name="Larson L."/>
            <person name="Mehta T."/>
            <person name="Neiman D."/>
            <person name="Pearson M."/>
            <person name="Roberts A."/>
            <person name="Saif S."/>
            <person name="Shea T."/>
            <person name="Shenoy N."/>
            <person name="Sisk P."/>
            <person name="Stolte C."/>
            <person name="Sykes S."/>
            <person name="Walk T."/>
            <person name="White J."/>
            <person name="Yandava C."/>
            <person name="Haas B."/>
            <person name="Nusbaum C."/>
            <person name="Birren B."/>
        </authorList>
    </citation>
    <scope>NUCLEOTIDE SEQUENCE [LARGE SCALE GENOMIC DNA]</scope>
    <source>
        <strain evidence="7">ATCC 64411 / 73-15</strain>
    </source>
</reference>
<accession>A0A0C4DL59</accession>
<dbReference type="InterPro" id="IPR002401">
    <property type="entry name" value="Cyt_P450_E_grp-I"/>
</dbReference>
<keyword evidence="4" id="KW-1133">Transmembrane helix</keyword>
<keyword evidence="4" id="KW-0472">Membrane</keyword>
<evidence type="ECO:0000256" key="2">
    <source>
        <dbReference type="ARBA" id="ARBA00022723"/>
    </source>
</evidence>
<dbReference type="EMBL" id="GL876966">
    <property type="protein sequence ID" value="KLU81408.1"/>
    <property type="molecule type" value="Genomic_DNA"/>
</dbReference>
<keyword evidence="4" id="KW-0812">Transmembrane</keyword>
<dbReference type="InterPro" id="IPR050121">
    <property type="entry name" value="Cytochrome_P450_monoxygenase"/>
</dbReference>
<dbReference type="GO" id="GO:0005506">
    <property type="term" value="F:iron ion binding"/>
    <property type="evidence" value="ECO:0007669"/>
    <property type="project" value="InterPro"/>
</dbReference>
<dbReference type="EnsemblFungi" id="MAPG_00498T0">
    <property type="protein sequence ID" value="MAPG_00498T0"/>
    <property type="gene ID" value="MAPG_00498"/>
</dbReference>
<protein>
    <recommendedName>
        <fullName evidence="8">Benzoate 4-monooxygenase cytochrome P450</fullName>
    </recommendedName>
</protein>
<evidence type="ECO:0000313" key="6">
    <source>
        <dbReference type="EnsemblFungi" id="MAPG_00498T0"/>
    </source>
</evidence>
<dbReference type="PANTHER" id="PTHR24305:SF168">
    <property type="entry name" value="P450, PUTATIVE (EUROFUNG)-RELATED"/>
    <property type="match status" value="1"/>
</dbReference>
<dbReference type="eggNOG" id="KOG0158">
    <property type="taxonomic scope" value="Eukaryota"/>
</dbReference>
<evidence type="ECO:0000256" key="1">
    <source>
        <dbReference type="ARBA" id="ARBA00022617"/>
    </source>
</evidence>
<dbReference type="GO" id="GO:0016705">
    <property type="term" value="F:oxidoreductase activity, acting on paired donors, with incorporation or reduction of molecular oxygen"/>
    <property type="evidence" value="ECO:0007669"/>
    <property type="project" value="InterPro"/>
</dbReference>
<dbReference type="STRING" id="644358.A0A0C4DL59"/>
<organism evidence="6 7">
    <name type="scientific">Magnaporthiopsis poae (strain ATCC 64411 / 73-15)</name>
    <name type="common">Kentucky bluegrass fungus</name>
    <name type="synonym">Magnaporthe poae</name>
    <dbReference type="NCBI Taxonomy" id="644358"/>
    <lineage>
        <taxon>Eukaryota</taxon>
        <taxon>Fungi</taxon>
        <taxon>Dikarya</taxon>
        <taxon>Ascomycota</taxon>
        <taxon>Pezizomycotina</taxon>
        <taxon>Sordariomycetes</taxon>
        <taxon>Sordariomycetidae</taxon>
        <taxon>Magnaporthales</taxon>
        <taxon>Magnaporthaceae</taxon>
        <taxon>Magnaporthiopsis</taxon>
    </lineage>
</organism>
<dbReference type="SUPFAM" id="SSF48264">
    <property type="entry name" value="Cytochrome P450"/>
    <property type="match status" value="1"/>
</dbReference>
<reference evidence="6" key="4">
    <citation type="journal article" date="2015" name="G3 (Bethesda)">
        <title>Genome sequences of three phytopathogenic species of the Magnaporthaceae family of fungi.</title>
        <authorList>
            <person name="Okagaki L.H."/>
            <person name="Nunes C.C."/>
            <person name="Sailsbery J."/>
            <person name="Clay B."/>
            <person name="Brown D."/>
            <person name="John T."/>
            <person name="Oh Y."/>
            <person name="Young N."/>
            <person name="Fitzgerald M."/>
            <person name="Haas B.J."/>
            <person name="Zeng Q."/>
            <person name="Young S."/>
            <person name="Adiconis X."/>
            <person name="Fan L."/>
            <person name="Levin J.Z."/>
            <person name="Mitchell T.K."/>
            <person name="Okubara P.A."/>
            <person name="Farman M.L."/>
            <person name="Kohn L.M."/>
            <person name="Birren B."/>
            <person name="Ma L.-J."/>
            <person name="Dean R.A."/>
        </authorList>
    </citation>
    <scope>NUCLEOTIDE SEQUENCE</scope>
    <source>
        <strain evidence="6">ATCC 64411 / 73-15</strain>
    </source>
</reference>
<sequence length="487" mass="53923">MSRIHHLDTVVAPVVLSGATVLTFLGTALLLVLGLWTYSSWSRLRHIPGPSSAGFSRWWMFRSSISGNMHLALKDAVDKYGKYINRKSPGDSTKASRAKSKARTLRNAGPLARIGPNTLVTNDPDVLRKMWAVRSPYKKGPFYQAVRFNPDRDNLISMRDDDDHRVLRSKMAAGYAGKDVDSLEAVIDKGISAFICLVERRYVSDLSGFRPMDLARKVQYAALDIIGLLSLGERFGFTDEDTDVHQYIKILEESMPVMITLTIFPTLAKVLQSRLCRRLMPSERDKIGLGVFIGVAKQIVADRLASGNPYRGDMLGSFLAHGLTRKEAEGEMLLQIVAGSDTTATAVRTTMLYMLSSPTVYGRLAAEVRAWAAEKQQQQGPSCSSLPATNAECLALPYLQAVIKEGMRMHPPVAGLMGVMATWELIFKYGKWQCLGKPVALIEINKLFVELLRRYDFSLVDAAQPMKSANAGIFLQSGLMVKITRAQ</sequence>
<reference evidence="5" key="3">
    <citation type="submission" date="2011-03" db="EMBL/GenBank/DDBJ databases">
        <title>Annotation of Magnaporthe poae ATCC 64411.</title>
        <authorList>
            <person name="Ma L.-J."/>
            <person name="Dead R."/>
            <person name="Young S.K."/>
            <person name="Zeng Q."/>
            <person name="Gargeya S."/>
            <person name="Fitzgerald M."/>
            <person name="Haas B."/>
            <person name="Abouelleil A."/>
            <person name="Alvarado L."/>
            <person name="Arachchi H.M."/>
            <person name="Berlin A."/>
            <person name="Brown A."/>
            <person name="Chapman S.B."/>
            <person name="Chen Z."/>
            <person name="Dunbar C."/>
            <person name="Freedman E."/>
            <person name="Gearin G."/>
            <person name="Gellesch M."/>
            <person name="Goldberg J."/>
            <person name="Griggs A."/>
            <person name="Gujja S."/>
            <person name="Heiman D."/>
            <person name="Howarth C."/>
            <person name="Larson L."/>
            <person name="Lui A."/>
            <person name="MacDonald P.J.P."/>
            <person name="Mehta T."/>
            <person name="Montmayeur A."/>
            <person name="Murphy C."/>
            <person name="Neiman D."/>
            <person name="Pearson M."/>
            <person name="Priest M."/>
            <person name="Roberts A."/>
            <person name="Saif S."/>
            <person name="Shea T."/>
            <person name="Shenoy N."/>
            <person name="Sisk P."/>
            <person name="Stolte C."/>
            <person name="Sykes S."/>
            <person name="Yandava C."/>
            <person name="Wortman J."/>
            <person name="Nusbaum C."/>
            <person name="Birren B."/>
        </authorList>
    </citation>
    <scope>NUCLEOTIDE SEQUENCE</scope>
    <source>
        <strain evidence="5">ATCC 64411</strain>
    </source>
</reference>
<dbReference type="VEuPathDB" id="FungiDB:MAPG_00498"/>
<proteinExistence type="predicted"/>
<dbReference type="OMA" id="FNAGVWI"/>
<gene>
    <name evidence="5" type="ORF">MAPG_00498</name>
</gene>
<dbReference type="InterPro" id="IPR036396">
    <property type="entry name" value="Cyt_P450_sf"/>
</dbReference>
<name>A0A0C4DL59_MAGP6</name>
<dbReference type="EMBL" id="ADBL01000117">
    <property type="status" value="NOT_ANNOTATED_CDS"/>
    <property type="molecule type" value="Genomic_DNA"/>
</dbReference>
<dbReference type="Proteomes" id="UP000011715">
    <property type="component" value="Unassembled WGS sequence"/>
</dbReference>
<reference evidence="6" key="5">
    <citation type="submission" date="2015-06" db="UniProtKB">
        <authorList>
            <consortium name="EnsemblFungi"/>
        </authorList>
    </citation>
    <scope>IDENTIFICATION</scope>
    <source>
        <strain evidence="6">ATCC 64411</strain>
    </source>
</reference>
<dbReference type="Pfam" id="PF00067">
    <property type="entry name" value="p450"/>
    <property type="match status" value="1"/>
</dbReference>
<keyword evidence="1" id="KW-0349">Heme</keyword>
<dbReference type="GO" id="GO:0004497">
    <property type="term" value="F:monooxygenase activity"/>
    <property type="evidence" value="ECO:0007669"/>
    <property type="project" value="InterPro"/>
</dbReference>
<dbReference type="Gene3D" id="1.10.630.10">
    <property type="entry name" value="Cytochrome P450"/>
    <property type="match status" value="2"/>
</dbReference>
<keyword evidence="2" id="KW-0479">Metal-binding</keyword>
<reference evidence="5" key="1">
    <citation type="submission" date="2010-05" db="EMBL/GenBank/DDBJ databases">
        <title>The Genome Sequence of Magnaporthe poae strain ATCC 64411.</title>
        <authorList>
            <consortium name="The Broad Institute Genome Sequencing Platform"/>
            <consortium name="Broad Institute Genome Sequencing Center for Infectious Disease"/>
            <person name="Ma L.-J."/>
            <person name="Dead R."/>
            <person name="Young S."/>
            <person name="Zeng Q."/>
            <person name="Koehrsen M."/>
            <person name="Alvarado L."/>
            <person name="Berlin A."/>
            <person name="Chapman S.B."/>
            <person name="Chen Z."/>
            <person name="Freedman E."/>
            <person name="Gellesch M."/>
            <person name="Goldberg J."/>
            <person name="Griggs A."/>
            <person name="Gujja S."/>
            <person name="Heilman E.R."/>
            <person name="Heiman D."/>
            <person name="Hepburn T."/>
            <person name="Howarth C."/>
            <person name="Jen D."/>
            <person name="Larson L."/>
            <person name="Mehta T."/>
            <person name="Neiman D."/>
            <person name="Pearson M."/>
            <person name="Roberts A."/>
            <person name="Saif S."/>
            <person name="Shea T."/>
            <person name="Shenoy N."/>
            <person name="Sisk P."/>
            <person name="Stolte C."/>
            <person name="Sykes S."/>
            <person name="Walk T."/>
            <person name="White J."/>
            <person name="Yandava C."/>
            <person name="Haas B."/>
            <person name="Nusbaum C."/>
            <person name="Birren B."/>
        </authorList>
    </citation>
    <scope>NUCLEOTIDE SEQUENCE</scope>
    <source>
        <strain evidence="5">ATCC 64411</strain>
    </source>
</reference>
<dbReference type="InterPro" id="IPR001128">
    <property type="entry name" value="Cyt_P450"/>
</dbReference>
<feature type="transmembrane region" description="Helical" evidence="4">
    <location>
        <begin position="12"/>
        <end position="36"/>
    </location>
</feature>
<dbReference type="PANTHER" id="PTHR24305">
    <property type="entry name" value="CYTOCHROME P450"/>
    <property type="match status" value="1"/>
</dbReference>
<evidence type="ECO:0008006" key="8">
    <source>
        <dbReference type="Google" id="ProtNLM"/>
    </source>
</evidence>
<keyword evidence="7" id="KW-1185">Reference proteome</keyword>
<evidence type="ECO:0000313" key="5">
    <source>
        <dbReference type="EMBL" id="KLU81408.1"/>
    </source>
</evidence>
<keyword evidence="3" id="KW-0408">Iron</keyword>
<dbReference type="EMBL" id="ADBL01000118">
    <property type="status" value="NOT_ANNOTATED_CDS"/>
    <property type="molecule type" value="Genomic_DNA"/>
</dbReference>
<evidence type="ECO:0000256" key="4">
    <source>
        <dbReference type="SAM" id="Phobius"/>
    </source>
</evidence>
<dbReference type="GO" id="GO:0020037">
    <property type="term" value="F:heme binding"/>
    <property type="evidence" value="ECO:0007669"/>
    <property type="project" value="InterPro"/>
</dbReference>
<dbReference type="PRINTS" id="PR00463">
    <property type="entry name" value="EP450I"/>
</dbReference>
<evidence type="ECO:0000313" key="7">
    <source>
        <dbReference type="Proteomes" id="UP000011715"/>
    </source>
</evidence>
<dbReference type="OrthoDB" id="1470350at2759"/>
<evidence type="ECO:0000256" key="3">
    <source>
        <dbReference type="ARBA" id="ARBA00023004"/>
    </source>
</evidence>